<protein>
    <submittedName>
        <fullName evidence="1">Uncharacterized protein</fullName>
    </submittedName>
</protein>
<name>A0A9P9DGI0_9PLEO</name>
<dbReference type="Proteomes" id="UP000700596">
    <property type="component" value="Unassembled WGS sequence"/>
</dbReference>
<dbReference type="EMBL" id="JAGMWT010000012">
    <property type="protein sequence ID" value="KAH7118776.1"/>
    <property type="molecule type" value="Genomic_DNA"/>
</dbReference>
<gene>
    <name evidence="1" type="ORF">B0J11DRAFT_75117</name>
</gene>
<keyword evidence="2" id="KW-1185">Reference proteome</keyword>
<proteinExistence type="predicted"/>
<evidence type="ECO:0000313" key="1">
    <source>
        <dbReference type="EMBL" id="KAH7118776.1"/>
    </source>
</evidence>
<evidence type="ECO:0000313" key="2">
    <source>
        <dbReference type="Proteomes" id="UP000700596"/>
    </source>
</evidence>
<accession>A0A9P9DGI0</accession>
<dbReference type="AlphaFoldDB" id="A0A9P9DGI0"/>
<sequence length="250" mass="27163">MVPSRRASSLFFFFSHSLLLSSRHPLTCPLTFIHPFTHSFPFLSSFIPSFLHSFIPIMLRLSAPLPRPRVRLASIRPMFFARICRHCALQRPGPLSCSFACLFQIAGSKALACSGASASTLTTLSIPVRHATHTTHAPTPLRRRCFCPLQSGPDASDALTITMLLLLLPLPFHPLVPGLLSLSIAPCSSKPTSRATMAVNHSLPPTTNNGTPILPRLLFALAVQLIRIAIPLCNSLCHCSIGPLAPLPRL</sequence>
<comment type="caution">
    <text evidence="1">The sequence shown here is derived from an EMBL/GenBank/DDBJ whole genome shotgun (WGS) entry which is preliminary data.</text>
</comment>
<reference evidence="1" key="1">
    <citation type="journal article" date="2021" name="Nat. Commun.">
        <title>Genetic determinants of endophytism in the Arabidopsis root mycobiome.</title>
        <authorList>
            <person name="Mesny F."/>
            <person name="Miyauchi S."/>
            <person name="Thiergart T."/>
            <person name="Pickel B."/>
            <person name="Atanasova L."/>
            <person name="Karlsson M."/>
            <person name="Huettel B."/>
            <person name="Barry K.W."/>
            <person name="Haridas S."/>
            <person name="Chen C."/>
            <person name="Bauer D."/>
            <person name="Andreopoulos W."/>
            <person name="Pangilinan J."/>
            <person name="LaButti K."/>
            <person name="Riley R."/>
            <person name="Lipzen A."/>
            <person name="Clum A."/>
            <person name="Drula E."/>
            <person name="Henrissat B."/>
            <person name="Kohler A."/>
            <person name="Grigoriev I.V."/>
            <person name="Martin F.M."/>
            <person name="Hacquard S."/>
        </authorList>
    </citation>
    <scope>NUCLEOTIDE SEQUENCE</scope>
    <source>
        <strain evidence="1">MPI-CAGE-CH-0243</strain>
    </source>
</reference>
<organism evidence="1 2">
    <name type="scientific">Dendryphion nanum</name>
    <dbReference type="NCBI Taxonomy" id="256645"/>
    <lineage>
        <taxon>Eukaryota</taxon>
        <taxon>Fungi</taxon>
        <taxon>Dikarya</taxon>
        <taxon>Ascomycota</taxon>
        <taxon>Pezizomycotina</taxon>
        <taxon>Dothideomycetes</taxon>
        <taxon>Pleosporomycetidae</taxon>
        <taxon>Pleosporales</taxon>
        <taxon>Torulaceae</taxon>
        <taxon>Dendryphion</taxon>
    </lineage>
</organism>